<evidence type="ECO:0000313" key="3">
    <source>
        <dbReference type="EMBL" id="RWS06534.1"/>
    </source>
</evidence>
<feature type="compositionally biased region" description="Polar residues" evidence="1">
    <location>
        <begin position="148"/>
        <end position="162"/>
    </location>
</feature>
<dbReference type="PANTHER" id="PTHR47194">
    <property type="entry name" value="SORTING NEXIN-29-RELATED"/>
    <property type="match status" value="1"/>
</dbReference>
<accession>A0A443QU40</accession>
<dbReference type="SUPFAM" id="SSF64268">
    <property type="entry name" value="PX domain"/>
    <property type="match status" value="1"/>
</dbReference>
<dbReference type="EMBL" id="NCKU01004038">
    <property type="protein sequence ID" value="RWS06534.1"/>
    <property type="molecule type" value="Genomic_DNA"/>
</dbReference>
<proteinExistence type="predicted"/>
<dbReference type="PROSITE" id="PS50195">
    <property type="entry name" value="PX"/>
    <property type="match status" value="1"/>
</dbReference>
<dbReference type="Proteomes" id="UP000285301">
    <property type="component" value="Unassembled WGS sequence"/>
</dbReference>
<evidence type="ECO:0000313" key="4">
    <source>
        <dbReference type="Proteomes" id="UP000285301"/>
    </source>
</evidence>
<gene>
    <name evidence="3" type="ORF">B4U79_02216</name>
</gene>
<dbReference type="InterPro" id="IPR036871">
    <property type="entry name" value="PX_dom_sf"/>
</dbReference>
<reference evidence="3 4" key="1">
    <citation type="journal article" date="2018" name="Gigascience">
        <title>Genomes of trombidid mites reveal novel predicted allergens and laterally-transferred genes associated with secondary metabolism.</title>
        <authorList>
            <person name="Dong X."/>
            <person name="Chaisiri K."/>
            <person name="Xia D."/>
            <person name="Armstrong S.D."/>
            <person name="Fang Y."/>
            <person name="Donnelly M.J."/>
            <person name="Kadowaki T."/>
            <person name="McGarry J.W."/>
            <person name="Darby A.C."/>
            <person name="Makepeace B.L."/>
        </authorList>
    </citation>
    <scope>NUCLEOTIDE SEQUENCE [LARGE SCALE GENOMIC DNA]</scope>
    <source>
        <strain evidence="3">UoL-WK</strain>
    </source>
</reference>
<dbReference type="AlphaFoldDB" id="A0A443QU40"/>
<keyword evidence="4" id="KW-1185">Reference proteome</keyword>
<dbReference type="PANTHER" id="PTHR47194:SF3">
    <property type="entry name" value="SORTING NEXIN 29"/>
    <property type="match status" value="1"/>
</dbReference>
<dbReference type="SMART" id="SM00312">
    <property type="entry name" value="PX"/>
    <property type="match status" value="1"/>
</dbReference>
<feature type="compositionally biased region" description="Basic and acidic residues" evidence="1">
    <location>
        <begin position="134"/>
        <end position="146"/>
    </location>
</feature>
<sequence>MADFNTRCLNSRPAISIWIPTAFLADPHKSSSGHHVYQVYVRIKDEEWNVYRRYSEFYAVHKSLKKRFPTICELEFPPKKTIGNKDAKVVQERREKLEHYLRCVVNIIQGENNVTDKTSLVRVLPFLGEERINNKNRSRSDSRSRSDTQLNVASSSHSTGSLQHYIGL</sequence>
<dbReference type="OrthoDB" id="93876at2759"/>
<evidence type="ECO:0000259" key="2">
    <source>
        <dbReference type="PROSITE" id="PS50195"/>
    </source>
</evidence>
<name>A0A443QU40_9ACAR</name>
<organism evidence="3 4">
    <name type="scientific">Dinothrombium tinctorium</name>
    <dbReference type="NCBI Taxonomy" id="1965070"/>
    <lineage>
        <taxon>Eukaryota</taxon>
        <taxon>Metazoa</taxon>
        <taxon>Ecdysozoa</taxon>
        <taxon>Arthropoda</taxon>
        <taxon>Chelicerata</taxon>
        <taxon>Arachnida</taxon>
        <taxon>Acari</taxon>
        <taxon>Acariformes</taxon>
        <taxon>Trombidiformes</taxon>
        <taxon>Prostigmata</taxon>
        <taxon>Anystina</taxon>
        <taxon>Parasitengona</taxon>
        <taxon>Trombidioidea</taxon>
        <taxon>Trombidiidae</taxon>
        <taxon>Dinothrombium</taxon>
    </lineage>
</organism>
<dbReference type="GO" id="GO:0035091">
    <property type="term" value="F:phosphatidylinositol binding"/>
    <property type="evidence" value="ECO:0007669"/>
    <property type="project" value="InterPro"/>
</dbReference>
<protein>
    <submittedName>
        <fullName evidence="3">Sorting nexin-29-like protein</fullName>
    </submittedName>
</protein>
<dbReference type="InterPro" id="IPR001683">
    <property type="entry name" value="PX_dom"/>
</dbReference>
<dbReference type="Pfam" id="PF00787">
    <property type="entry name" value="PX"/>
    <property type="match status" value="1"/>
</dbReference>
<feature type="domain" description="PX" evidence="2">
    <location>
        <begin position="15"/>
        <end position="131"/>
    </location>
</feature>
<dbReference type="STRING" id="1965070.A0A443QU40"/>
<dbReference type="Gene3D" id="3.30.1520.10">
    <property type="entry name" value="Phox-like domain"/>
    <property type="match status" value="1"/>
</dbReference>
<comment type="caution">
    <text evidence="3">The sequence shown here is derived from an EMBL/GenBank/DDBJ whole genome shotgun (WGS) entry which is preliminary data.</text>
</comment>
<evidence type="ECO:0000256" key="1">
    <source>
        <dbReference type="SAM" id="MobiDB-lite"/>
    </source>
</evidence>
<feature type="region of interest" description="Disordered" evidence="1">
    <location>
        <begin position="134"/>
        <end position="168"/>
    </location>
</feature>